<reference evidence="2 3" key="1">
    <citation type="journal article" date="2015" name="Genome Biol. Evol.">
        <title>Functionally Structured Genomes in Lactobacillus kunkeei Colonizing the Honey Crop and Food Products of Honeybees and Stingless Bees.</title>
        <authorList>
            <person name="Tamarit D."/>
            <person name="Ellegaard K.M."/>
            <person name="Wikander J."/>
            <person name="Olofsson T."/>
            <person name="Vasquez A."/>
            <person name="Andersson S.G."/>
        </authorList>
    </citation>
    <scope>NUCLEOTIDE SEQUENCE [LARGE SCALE GENOMIC DNA]</scope>
    <source>
        <strain evidence="2 3">LAla</strain>
    </source>
</reference>
<feature type="transmembrane region" description="Helical" evidence="1">
    <location>
        <begin position="160"/>
        <end position="179"/>
    </location>
</feature>
<evidence type="ECO:0000313" key="2">
    <source>
        <dbReference type="EMBL" id="KOY77744.1"/>
    </source>
</evidence>
<organism evidence="2 3">
    <name type="scientific">Apilactobacillus kunkeei</name>
    <dbReference type="NCBI Taxonomy" id="148814"/>
    <lineage>
        <taxon>Bacteria</taxon>
        <taxon>Bacillati</taxon>
        <taxon>Bacillota</taxon>
        <taxon>Bacilli</taxon>
        <taxon>Lactobacillales</taxon>
        <taxon>Lactobacillaceae</taxon>
        <taxon>Apilactobacillus</taxon>
    </lineage>
</organism>
<feature type="transmembrane region" description="Helical" evidence="1">
    <location>
        <begin position="20"/>
        <end position="37"/>
    </location>
</feature>
<feature type="transmembrane region" description="Helical" evidence="1">
    <location>
        <begin position="81"/>
        <end position="107"/>
    </location>
</feature>
<dbReference type="EMBL" id="JXCZ01000047">
    <property type="protein sequence ID" value="KOY77744.1"/>
    <property type="molecule type" value="Genomic_DNA"/>
</dbReference>
<keyword evidence="1" id="KW-0812">Transmembrane</keyword>
<sequence length="184" mass="21485">MIKGMTSINKIGKLKIHKNILAAFLVWFLISVLWGIFNINMEAMSLHIILKTNFLSALPQMLIFIEVAVLYAIISMLRTRIFLAFLSIYTVYIDALNMSAVIIYIIYRNYFYAIFWAFMWILLTTSIICFTISANHSILKHRSVKIKREKSSEYFKYQFKLLKNVLVPGIISSFLYTILNSCIR</sequence>
<dbReference type="Proteomes" id="UP000037749">
    <property type="component" value="Unassembled WGS sequence"/>
</dbReference>
<keyword evidence="1" id="KW-0472">Membrane</keyword>
<protein>
    <submittedName>
        <fullName evidence="2">Uncharacterized protein</fullName>
    </submittedName>
</protein>
<evidence type="ECO:0000256" key="1">
    <source>
        <dbReference type="SAM" id="Phobius"/>
    </source>
</evidence>
<keyword evidence="1" id="KW-1133">Transmembrane helix</keyword>
<name>A0A0M9DE93_9LACO</name>
<feature type="transmembrane region" description="Helical" evidence="1">
    <location>
        <begin position="113"/>
        <end position="139"/>
    </location>
</feature>
<feature type="transmembrane region" description="Helical" evidence="1">
    <location>
        <begin position="57"/>
        <end position="74"/>
    </location>
</feature>
<accession>A0A0M9DE93</accession>
<dbReference type="AlphaFoldDB" id="A0A0M9DE93"/>
<comment type="caution">
    <text evidence="2">The sequence shown here is derived from an EMBL/GenBank/DDBJ whole genome shotgun (WGS) entry which is preliminary data.</text>
</comment>
<gene>
    <name evidence="2" type="ORF">RZ72_04040</name>
</gene>
<dbReference type="PATRIC" id="fig|148814.9.peg.1425"/>
<evidence type="ECO:0000313" key="3">
    <source>
        <dbReference type="Proteomes" id="UP000037749"/>
    </source>
</evidence>
<proteinExistence type="predicted"/>